<protein>
    <submittedName>
        <fullName evidence="5">Non-ribosomal peptide synthase protein (TIGR01720 family)/amino acid adenylation domain-containing protein</fullName>
    </submittedName>
</protein>
<dbReference type="NCBIfam" id="TIGR01733">
    <property type="entry name" value="AA-adenyl-dom"/>
    <property type="match status" value="1"/>
</dbReference>
<feature type="domain" description="Carrier" evidence="4">
    <location>
        <begin position="946"/>
        <end position="1023"/>
    </location>
</feature>
<dbReference type="PROSITE" id="PS50075">
    <property type="entry name" value="CARRIER"/>
    <property type="match status" value="1"/>
</dbReference>
<dbReference type="CDD" id="cd05930">
    <property type="entry name" value="A_NRPS"/>
    <property type="match status" value="1"/>
</dbReference>
<dbReference type="InterPro" id="IPR036736">
    <property type="entry name" value="ACP-like_sf"/>
</dbReference>
<evidence type="ECO:0000313" key="5">
    <source>
        <dbReference type="EMBL" id="TDR42085.1"/>
    </source>
</evidence>
<organism evidence="5 6">
    <name type="scientific">Tahibacter aquaticus</name>
    <dbReference type="NCBI Taxonomy" id="520092"/>
    <lineage>
        <taxon>Bacteria</taxon>
        <taxon>Pseudomonadati</taxon>
        <taxon>Pseudomonadota</taxon>
        <taxon>Gammaproteobacteria</taxon>
        <taxon>Lysobacterales</taxon>
        <taxon>Rhodanobacteraceae</taxon>
        <taxon>Tahibacter</taxon>
    </lineage>
</organism>
<dbReference type="SUPFAM" id="SSF47336">
    <property type="entry name" value="ACP-like"/>
    <property type="match status" value="1"/>
</dbReference>
<proteinExistence type="predicted"/>
<dbReference type="SUPFAM" id="SSF52777">
    <property type="entry name" value="CoA-dependent acyltransferases"/>
    <property type="match status" value="4"/>
</dbReference>
<dbReference type="Gene3D" id="1.10.1200.10">
    <property type="entry name" value="ACP-like"/>
    <property type="match status" value="1"/>
</dbReference>
<dbReference type="InterPro" id="IPR000873">
    <property type="entry name" value="AMP-dep_synth/lig_dom"/>
</dbReference>
<dbReference type="Gene3D" id="3.40.50.12780">
    <property type="entry name" value="N-terminal domain of ligase-like"/>
    <property type="match status" value="1"/>
</dbReference>
<dbReference type="Pfam" id="PF00501">
    <property type="entry name" value="AMP-binding"/>
    <property type="match status" value="1"/>
</dbReference>
<dbReference type="GO" id="GO:0031177">
    <property type="term" value="F:phosphopantetheine binding"/>
    <property type="evidence" value="ECO:0007669"/>
    <property type="project" value="TreeGrafter"/>
</dbReference>
<dbReference type="InterPro" id="IPR045851">
    <property type="entry name" value="AMP-bd_C_sf"/>
</dbReference>
<dbReference type="Pfam" id="PF00550">
    <property type="entry name" value="PP-binding"/>
    <property type="match status" value="1"/>
</dbReference>
<dbReference type="InterPro" id="IPR009081">
    <property type="entry name" value="PP-bd_ACP"/>
</dbReference>
<comment type="caution">
    <text evidence="5">The sequence shown here is derived from an EMBL/GenBank/DDBJ whole genome shotgun (WGS) entry which is preliminary data.</text>
</comment>
<comment type="cofactor">
    <cofactor evidence="1">
        <name>pantetheine 4'-phosphate</name>
        <dbReference type="ChEBI" id="CHEBI:47942"/>
    </cofactor>
</comment>
<evidence type="ECO:0000256" key="2">
    <source>
        <dbReference type="ARBA" id="ARBA00022450"/>
    </source>
</evidence>
<keyword evidence="3" id="KW-0597">Phosphoprotein</keyword>
<sequence length="1428" mass="150420">MDKPSLSRDAVERVYRLTPLQAGMLFHELESPGASPYHRQVRFEIDGEIDATACEAAWNGLLVRHALLRSVFDWERTAQPLQIVLKQQRVAFEARDADAAAIAGWCAADAARGFDLRRDALIRVALFRLGPARFELVWSHPHILLDGWSGAVLMEEFTALYAAALRGAPAALAAATDPDGFMAEAALRDEATALPHWRTLLAGYDTVATLPRLARGGAPAQMAEQGVRLPAPDSSALRELARRNGATLGVLLQAIWGLILTRWSGRDDVVFGIVTSGRNIATPGIERLVGMFVNTLPVRVQLEDGDTLAALLARLQQQSDAGSAYDHVGLATIQAASALPAGLLDHLLVLENFPAGDTATDTGFQVVATHAAERANYDFGILVHDDAELRVTFQFDASRIDAALMARVATHWQTLVAALLAAPDALLSDIDLLPASERAQLDAAARGPAIARDAAATLVSLWHSQVDRTPDAPALADASVALSFRALDRAAEGVAARLRGDGIVRGDVVGLLCARSAARIVALLGILKAGATYLPLSPALPDARIAMMLADSGCRRVLADAAGLARAEALAPGLAALIARADTLAGADAVERAPSPAAPDDVAYVIYTSGSTGQPKGVAVPHRGFVNMILAQIDGFGVQPGDSVVQFASCTFDASLSEIFMALLAGARLVIAPDAAIRDGAALLALLEAERITVATLPPSYLRALDGASLGPVRVLITAGEPPDSADMRRLARTLAAFNAYGPTEASVCASWHRIDAQAGYAQGIPVGRAIANTAMSIRDRRGRHMPLGAPGEIWLAGDGLARGYVGRPELTAERFPEVGGERFYRTGDTGVLRGDGEVLYAGRIDGQIKLNGHRIELGEVEAMLRALPGVVQAAVAVVQGRLIGFVVAAAPIDGDALRRQLAQLLPGWMVPAAVVPVPELPTTIAGKVDRRALAALYTRQTPAARALTGEEARIADAFAAILGGGPYAPDSGFASSGGDSLRAIRLLARLRREGMGLTLPALLAADSIAAIARLGSGTAAAPASSVAGPVPLTPIQLRHFQSDPDGRARLTHQVLLRMGSAEALEEAVTALWQRHDALRLRFAHSATGWSAEIQPAATPLAWRSVDLRGAGKAALAADAQAHAPGGAGGAAPLFVATQYRLDDGDYLLLAAHHLLVDAMSWRILLEDLADALVGVAPPVSASWRDWAQALPASDVGRERAYWKSIARTPSWPAPEHGYDETEIVTLDLGPMPAGMSERGVLAALLARLGPALADRDDCDEACVTLMSHGRHVPGGTLDLSRTVGWFTAEYPFRLACGASPTAIEAALRDVPSQGVGWSVLRWLATDPLAPAEPAIAVNYLGDVDPAADAPFALSDRLAGVVVTGLRRTRAIEIEAWRNSGRLAAAIRYTPRCDSPAAIRRFAELISSTPAAPSPRVRISQPTEGQHA</sequence>
<dbReference type="PANTHER" id="PTHR45527:SF1">
    <property type="entry name" value="FATTY ACID SYNTHASE"/>
    <property type="match status" value="1"/>
</dbReference>
<dbReference type="Proteomes" id="UP000295293">
    <property type="component" value="Unassembled WGS sequence"/>
</dbReference>
<dbReference type="GO" id="GO:0003824">
    <property type="term" value="F:catalytic activity"/>
    <property type="evidence" value="ECO:0007669"/>
    <property type="project" value="InterPro"/>
</dbReference>
<dbReference type="GO" id="GO:0044550">
    <property type="term" value="P:secondary metabolite biosynthetic process"/>
    <property type="evidence" value="ECO:0007669"/>
    <property type="project" value="TreeGrafter"/>
</dbReference>
<dbReference type="InterPro" id="IPR001242">
    <property type="entry name" value="Condensation_dom"/>
</dbReference>
<dbReference type="InterPro" id="IPR006162">
    <property type="entry name" value="Ppantetheine_attach_site"/>
</dbReference>
<dbReference type="OrthoDB" id="9030879at2"/>
<dbReference type="RefSeq" id="WP_133819578.1">
    <property type="nucleotide sequence ID" value="NZ_SNZH01000009.1"/>
</dbReference>
<evidence type="ECO:0000313" key="6">
    <source>
        <dbReference type="Proteomes" id="UP000295293"/>
    </source>
</evidence>
<dbReference type="EMBL" id="SNZH01000009">
    <property type="protein sequence ID" value="TDR42085.1"/>
    <property type="molecule type" value="Genomic_DNA"/>
</dbReference>
<dbReference type="PROSITE" id="PS00012">
    <property type="entry name" value="PHOSPHOPANTETHEINE"/>
    <property type="match status" value="1"/>
</dbReference>
<evidence type="ECO:0000256" key="1">
    <source>
        <dbReference type="ARBA" id="ARBA00001957"/>
    </source>
</evidence>
<dbReference type="InterPro" id="IPR020845">
    <property type="entry name" value="AMP-binding_CS"/>
</dbReference>
<dbReference type="InterPro" id="IPR042099">
    <property type="entry name" value="ANL_N_sf"/>
</dbReference>
<dbReference type="GO" id="GO:0005737">
    <property type="term" value="C:cytoplasm"/>
    <property type="evidence" value="ECO:0007669"/>
    <property type="project" value="TreeGrafter"/>
</dbReference>
<dbReference type="Gene3D" id="3.30.300.30">
    <property type="match status" value="1"/>
</dbReference>
<dbReference type="Gene3D" id="3.30.559.30">
    <property type="entry name" value="Nonribosomal peptide synthetase, condensation domain"/>
    <property type="match status" value="2"/>
</dbReference>
<dbReference type="InterPro" id="IPR025110">
    <property type="entry name" value="AMP-bd_C"/>
</dbReference>
<evidence type="ECO:0000259" key="4">
    <source>
        <dbReference type="PROSITE" id="PS50075"/>
    </source>
</evidence>
<gene>
    <name evidence="5" type="ORF">DFR29_109141</name>
</gene>
<dbReference type="PANTHER" id="PTHR45527">
    <property type="entry name" value="NONRIBOSOMAL PEPTIDE SYNTHETASE"/>
    <property type="match status" value="1"/>
</dbReference>
<evidence type="ECO:0000256" key="3">
    <source>
        <dbReference type="ARBA" id="ARBA00022553"/>
    </source>
</evidence>
<name>A0A4R6YUD7_9GAMM</name>
<dbReference type="Pfam" id="PF00668">
    <property type="entry name" value="Condensation"/>
    <property type="match status" value="2"/>
</dbReference>
<reference evidence="5 6" key="1">
    <citation type="submission" date="2019-03" db="EMBL/GenBank/DDBJ databases">
        <title>Genomic Encyclopedia of Type Strains, Phase IV (KMG-IV): sequencing the most valuable type-strain genomes for metagenomic binning, comparative biology and taxonomic classification.</title>
        <authorList>
            <person name="Goeker M."/>
        </authorList>
    </citation>
    <scope>NUCLEOTIDE SEQUENCE [LARGE SCALE GENOMIC DNA]</scope>
    <source>
        <strain evidence="5 6">DSM 21667</strain>
    </source>
</reference>
<dbReference type="PROSITE" id="PS00455">
    <property type="entry name" value="AMP_BINDING"/>
    <property type="match status" value="1"/>
</dbReference>
<dbReference type="SUPFAM" id="SSF56801">
    <property type="entry name" value="Acetyl-CoA synthetase-like"/>
    <property type="match status" value="1"/>
</dbReference>
<accession>A0A4R6YUD7</accession>
<keyword evidence="6" id="KW-1185">Reference proteome</keyword>
<keyword evidence="2" id="KW-0596">Phosphopantetheine</keyword>
<dbReference type="GO" id="GO:0043041">
    <property type="term" value="P:amino acid activation for nonribosomal peptide biosynthetic process"/>
    <property type="evidence" value="ECO:0007669"/>
    <property type="project" value="TreeGrafter"/>
</dbReference>
<dbReference type="InterPro" id="IPR010071">
    <property type="entry name" value="AA_adenyl_dom"/>
</dbReference>
<dbReference type="Pfam" id="PF13193">
    <property type="entry name" value="AMP-binding_C"/>
    <property type="match status" value="1"/>
</dbReference>
<dbReference type="InterPro" id="IPR023213">
    <property type="entry name" value="CAT-like_dom_sf"/>
</dbReference>
<dbReference type="Gene3D" id="3.30.559.10">
    <property type="entry name" value="Chloramphenicol acetyltransferase-like domain"/>
    <property type="match status" value="2"/>
</dbReference>